<comment type="caution">
    <text evidence="1">The sequence shown here is derived from an EMBL/GenBank/DDBJ whole genome shotgun (WGS) entry which is preliminary data.</text>
</comment>
<keyword evidence="2" id="KW-1185">Reference proteome</keyword>
<protein>
    <submittedName>
        <fullName evidence="1">Uncharacterized protein</fullName>
    </submittedName>
</protein>
<sequence length="510" mass="56348">MVKLLDALTTPNVGVDSALIPPGQNTESNTRVTVSDWQPWADFNYDTLTRIFQRELSQEYRGEREPRPLYNDLRIHNEESFEDLLRRFVTPVVNYALEGQAISCHYGRGTRCPNRDSYKPDWSLVSEHHINGEGGYRNLLPGDTKLDAKWQPDMIDTRDYGEWQKVVSQVATYMACYFSRYGFIITDTVLVVLRITRQEVGPGLAASRSRRPRGPNPAASHARHPSDVSMTSDGSTFIDNDALNWDYHDPEYAIVPWAAHGRGRLTIKLALWCLAKMASTGDNTIDYCYPDLDSWRIAADSAGYVHNTSGARKARLSERDRHAEPNHGEEPSAWAGEQQGDDGGQPSAAAAAWEAGEAGLRLGLGLGLGPEYHSSLAGPSTATGYDDAHFSQVSSPLAEGAVEFEGYAGGRAEDVGGGDGGDGPREYNADDYDDGDGGNDEDEDDDDQTVVGPTVKRLVVTIQKSRLGKKLYFVDAKGNDRTTSREKRRKVEGGYELGGRKHVYFTKKFP</sequence>
<gene>
    <name evidence="1" type="ORF">F5144DRAFT_283697</name>
</gene>
<evidence type="ECO:0000313" key="1">
    <source>
        <dbReference type="EMBL" id="KAH6627772.1"/>
    </source>
</evidence>
<accession>A0ACB7P4F4</accession>
<evidence type="ECO:0000313" key="2">
    <source>
        <dbReference type="Proteomes" id="UP000724584"/>
    </source>
</evidence>
<dbReference type="EMBL" id="JAGIZQ010000005">
    <property type="protein sequence ID" value="KAH6627772.1"/>
    <property type="molecule type" value="Genomic_DNA"/>
</dbReference>
<dbReference type="Proteomes" id="UP000724584">
    <property type="component" value="Unassembled WGS sequence"/>
</dbReference>
<proteinExistence type="predicted"/>
<organism evidence="1 2">
    <name type="scientific">Chaetomium tenue</name>
    <dbReference type="NCBI Taxonomy" id="1854479"/>
    <lineage>
        <taxon>Eukaryota</taxon>
        <taxon>Fungi</taxon>
        <taxon>Dikarya</taxon>
        <taxon>Ascomycota</taxon>
        <taxon>Pezizomycotina</taxon>
        <taxon>Sordariomycetes</taxon>
        <taxon>Sordariomycetidae</taxon>
        <taxon>Sordariales</taxon>
        <taxon>Chaetomiaceae</taxon>
        <taxon>Chaetomium</taxon>
    </lineage>
</organism>
<name>A0ACB7P4F4_9PEZI</name>
<reference evidence="1 2" key="1">
    <citation type="journal article" date="2021" name="Nat. Commun.">
        <title>Genetic determinants of endophytism in the Arabidopsis root mycobiome.</title>
        <authorList>
            <person name="Mesny F."/>
            <person name="Miyauchi S."/>
            <person name="Thiergart T."/>
            <person name="Pickel B."/>
            <person name="Atanasova L."/>
            <person name="Karlsson M."/>
            <person name="Huettel B."/>
            <person name="Barry K.W."/>
            <person name="Haridas S."/>
            <person name="Chen C."/>
            <person name="Bauer D."/>
            <person name="Andreopoulos W."/>
            <person name="Pangilinan J."/>
            <person name="LaButti K."/>
            <person name="Riley R."/>
            <person name="Lipzen A."/>
            <person name="Clum A."/>
            <person name="Drula E."/>
            <person name="Henrissat B."/>
            <person name="Kohler A."/>
            <person name="Grigoriev I.V."/>
            <person name="Martin F.M."/>
            <person name="Hacquard S."/>
        </authorList>
    </citation>
    <scope>NUCLEOTIDE SEQUENCE [LARGE SCALE GENOMIC DNA]</scope>
    <source>
        <strain evidence="1 2">MPI-SDFR-AT-0079</strain>
    </source>
</reference>